<dbReference type="Gramene" id="PNT70380">
    <property type="protein sequence ID" value="PNT70380"/>
    <property type="gene ID" value="BRADI_2g11181v3"/>
</dbReference>
<reference evidence="1 2" key="1">
    <citation type="journal article" date="2010" name="Nature">
        <title>Genome sequencing and analysis of the model grass Brachypodium distachyon.</title>
        <authorList>
            <consortium name="International Brachypodium Initiative"/>
        </authorList>
    </citation>
    <scope>NUCLEOTIDE SEQUENCE [LARGE SCALE GENOMIC DNA]</scope>
    <source>
        <strain evidence="1 2">Bd21</strain>
    </source>
</reference>
<evidence type="ECO:0000313" key="3">
    <source>
        <dbReference type="Proteomes" id="UP000008810"/>
    </source>
</evidence>
<reference evidence="2" key="3">
    <citation type="submission" date="2018-08" db="UniProtKB">
        <authorList>
            <consortium name="EnsemblPlants"/>
        </authorList>
    </citation>
    <scope>IDENTIFICATION</scope>
    <source>
        <strain evidence="2">cv. Bd21</strain>
    </source>
</reference>
<gene>
    <name evidence="1" type="ORF">BRADI_2g11181v3</name>
</gene>
<reference evidence="1" key="2">
    <citation type="submission" date="2017-06" db="EMBL/GenBank/DDBJ databases">
        <title>WGS assembly of Brachypodium distachyon.</title>
        <authorList>
            <consortium name="The International Brachypodium Initiative"/>
            <person name="Lucas S."/>
            <person name="Harmon-Smith M."/>
            <person name="Lail K."/>
            <person name="Tice H."/>
            <person name="Grimwood J."/>
            <person name="Bruce D."/>
            <person name="Barry K."/>
            <person name="Shu S."/>
            <person name="Lindquist E."/>
            <person name="Wang M."/>
            <person name="Pitluck S."/>
            <person name="Vogel J.P."/>
            <person name="Garvin D.F."/>
            <person name="Mockler T.C."/>
            <person name="Schmutz J."/>
            <person name="Rokhsar D."/>
            <person name="Bevan M.W."/>
        </authorList>
    </citation>
    <scope>NUCLEOTIDE SEQUENCE</scope>
    <source>
        <strain evidence="1">Bd21</strain>
    </source>
</reference>
<dbReference type="OrthoDB" id="692729at2759"/>
<feature type="non-terminal residue" evidence="1">
    <location>
        <position position="1"/>
    </location>
</feature>
<evidence type="ECO:0000313" key="2">
    <source>
        <dbReference type="EnsemblPlants" id="PNT70380"/>
    </source>
</evidence>
<accession>A0A2K2D7X6</accession>
<dbReference type="Proteomes" id="UP000008810">
    <property type="component" value="Chromosome 2"/>
</dbReference>
<dbReference type="EnsemblPlants" id="PNT70380">
    <property type="protein sequence ID" value="PNT70380"/>
    <property type="gene ID" value="BRADI_2g11181v3"/>
</dbReference>
<dbReference type="InParanoid" id="A0A2K2D7X6"/>
<dbReference type="AlphaFoldDB" id="A0A2K2D7X6"/>
<evidence type="ECO:0000313" key="1">
    <source>
        <dbReference type="EMBL" id="PNT70380.1"/>
    </source>
</evidence>
<organism evidence="1">
    <name type="scientific">Brachypodium distachyon</name>
    <name type="common">Purple false brome</name>
    <name type="synonym">Trachynia distachya</name>
    <dbReference type="NCBI Taxonomy" id="15368"/>
    <lineage>
        <taxon>Eukaryota</taxon>
        <taxon>Viridiplantae</taxon>
        <taxon>Streptophyta</taxon>
        <taxon>Embryophyta</taxon>
        <taxon>Tracheophyta</taxon>
        <taxon>Spermatophyta</taxon>
        <taxon>Magnoliopsida</taxon>
        <taxon>Liliopsida</taxon>
        <taxon>Poales</taxon>
        <taxon>Poaceae</taxon>
        <taxon>BOP clade</taxon>
        <taxon>Pooideae</taxon>
        <taxon>Stipodae</taxon>
        <taxon>Brachypodieae</taxon>
        <taxon>Brachypodium</taxon>
    </lineage>
</organism>
<dbReference type="EMBL" id="CM000881">
    <property type="protein sequence ID" value="PNT70380.1"/>
    <property type="molecule type" value="Genomic_DNA"/>
</dbReference>
<name>A0A2K2D7X6_BRADI</name>
<proteinExistence type="predicted"/>
<keyword evidence="3" id="KW-1185">Reference proteome</keyword>
<protein>
    <submittedName>
        <fullName evidence="1 2">Uncharacterized protein</fullName>
    </submittedName>
</protein>
<sequence length="67" mass="7705">RLEWAPAPQEEIVDWWPRLEAPSKKDRHDLNTAVTLICWSIWRHRNSVVFDGATPSVGTILHSSRGN</sequence>